<evidence type="ECO:0000256" key="1">
    <source>
        <dbReference type="SAM" id="SignalP"/>
    </source>
</evidence>
<dbReference type="Proteomes" id="UP000053557">
    <property type="component" value="Unassembled WGS sequence"/>
</dbReference>
<dbReference type="Pfam" id="PF01522">
    <property type="entry name" value="Polysacc_deac_1"/>
    <property type="match status" value="1"/>
</dbReference>
<evidence type="ECO:0000313" key="3">
    <source>
        <dbReference type="EMBL" id="KUO97134.1"/>
    </source>
</evidence>
<keyword evidence="1" id="KW-0732">Signal</keyword>
<protein>
    <recommendedName>
        <fullName evidence="2">NodB homology domain-containing protein</fullName>
    </recommendedName>
</protein>
<feature type="chain" id="PRO_5039053939" description="NodB homology domain-containing protein" evidence="1">
    <location>
        <begin position="22"/>
        <end position="95"/>
    </location>
</feature>
<organism evidence="3 4">
    <name type="scientific">Ferroacidibacillus organovorans</name>
    <dbReference type="NCBI Taxonomy" id="1765683"/>
    <lineage>
        <taxon>Bacteria</taxon>
        <taxon>Bacillati</taxon>
        <taxon>Bacillota</taxon>
        <taxon>Bacilli</taxon>
        <taxon>Bacillales</taxon>
        <taxon>Alicyclobacillaceae</taxon>
        <taxon>Ferroacidibacillus</taxon>
    </lineage>
</organism>
<sequence length="95" mass="10563">MNLLATVMISLLLPCIAQMNAAKPDIWGNGVTRIPASGQQLWEARAPHHVFFHVKTTKRIVALTFDDGPHPSYTPAILTILHDHHAHATFFCGRK</sequence>
<accession>A0A101XT73</accession>
<name>A0A101XT73_9BACL</name>
<dbReference type="Gene3D" id="3.20.20.370">
    <property type="entry name" value="Glycoside hydrolase/deacetylase"/>
    <property type="match status" value="1"/>
</dbReference>
<evidence type="ECO:0000259" key="2">
    <source>
        <dbReference type="PROSITE" id="PS51677"/>
    </source>
</evidence>
<evidence type="ECO:0000313" key="4">
    <source>
        <dbReference type="Proteomes" id="UP000053557"/>
    </source>
</evidence>
<dbReference type="GO" id="GO:0016810">
    <property type="term" value="F:hydrolase activity, acting on carbon-nitrogen (but not peptide) bonds"/>
    <property type="evidence" value="ECO:0007669"/>
    <property type="project" value="InterPro"/>
</dbReference>
<dbReference type="GO" id="GO:0005975">
    <property type="term" value="P:carbohydrate metabolic process"/>
    <property type="evidence" value="ECO:0007669"/>
    <property type="project" value="InterPro"/>
</dbReference>
<dbReference type="RefSeq" id="WP_153004981.1">
    <property type="nucleotide sequence ID" value="NZ_LPVJ01000006.1"/>
</dbReference>
<proteinExistence type="predicted"/>
<dbReference type="SUPFAM" id="SSF88713">
    <property type="entry name" value="Glycoside hydrolase/deacetylase"/>
    <property type="match status" value="1"/>
</dbReference>
<feature type="domain" description="NodB homology" evidence="2">
    <location>
        <begin position="59"/>
        <end position="95"/>
    </location>
</feature>
<gene>
    <name evidence="3" type="ORF">ATW55_12565</name>
</gene>
<reference evidence="3 4" key="1">
    <citation type="submission" date="2015-12" db="EMBL/GenBank/DDBJ databases">
        <title>Draft genome sequence of Acidibacillus ferrooxidans ITV001, isolated from a chalcopyrite acid mine drainage site in Brazil.</title>
        <authorList>
            <person name="Dall'Agnol H."/>
            <person name="Nancucheo I."/>
            <person name="Johnson B."/>
            <person name="Oliveira R."/>
            <person name="Leite L."/>
            <person name="Pylro V."/>
            <person name="Nunes G.L."/>
            <person name="Tzotzos G."/>
            <person name="Fernandes G.R."/>
            <person name="Dutra J."/>
            <person name="Orellana S.C."/>
            <person name="Oliveira G."/>
        </authorList>
    </citation>
    <scope>NUCLEOTIDE SEQUENCE [LARGE SCALE GENOMIC DNA]</scope>
    <source>
        <strain evidence="4">ITV01</strain>
    </source>
</reference>
<dbReference type="EMBL" id="LPVJ01000006">
    <property type="protein sequence ID" value="KUO97134.1"/>
    <property type="molecule type" value="Genomic_DNA"/>
</dbReference>
<dbReference type="PROSITE" id="PS51677">
    <property type="entry name" value="NODB"/>
    <property type="match status" value="1"/>
</dbReference>
<dbReference type="AlphaFoldDB" id="A0A101XT73"/>
<dbReference type="OrthoDB" id="258610at2"/>
<dbReference type="InterPro" id="IPR011330">
    <property type="entry name" value="Glyco_hydro/deAcase_b/a-brl"/>
</dbReference>
<feature type="signal peptide" evidence="1">
    <location>
        <begin position="1"/>
        <end position="21"/>
    </location>
</feature>
<keyword evidence="4" id="KW-1185">Reference proteome</keyword>
<comment type="caution">
    <text evidence="3">The sequence shown here is derived from an EMBL/GenBank/DDBJ whole genome shotgun (WGS) entry which is preliminary data.</text>
</comment>
<dbReference type="InterPro" id="IPR002509">
    <property type="entry name" value="NODB_dom"/>
</dbReference>